<sequence length="543" mass="61623">MKEIVDQLVSEGREFLSTKEYEKALNIFTLIKQYKGFLHAYYYYEGVTYLCWGEYTNNITEQQTLYSKAVNSLRQAAKYKSKPKDTDFLLGKAFSKVGKLKEAGTVLEKYTPSQENEKEFQEILKEIAQQSNTNISLSQILPRENDLSNSQLSKVSKSNNNEELAKSVVMLASRVTTLEHKVTDIELTIADMKKMLASANISLIADINNQIKELQVLNPKLEEYYKHFNMALHNVCIAASAVSSGLVVPDSGHLERISASSWVKWVCYLGDIAASGFLSPIATALIAVLHDAGDNIFNSKEEKKLVDVLTKFCKMINKQSNMTVSIEQDLQRLALFFANLRSAEIKKTNGTDFSNFFTTKLPLQGNFFRYDTNNTDEMNSNPMEKLALQDAISLIGYMYHNAENILKNSKSLLNQIITTAKEGLSTSWEEIRKTTPGTVENDLWQMEKQIPESEIITEKVKSGQLKSVDISYFSLDLSKPLFQKLVISSTGIRRGIEYFFNKNFTDKFTEEEQGCFALFLAYKIFRYGNEKCLAYFGEQQSPS</sequence>
<proteinExistence type="predicted"/>
<name>A0A9E6SPW3_9RICK</name>
<dbReference type="Proteomes" id="UP000595296">
    <property type="component" value="Chromosome"/>
</dbReference>
<accession>A0A9E6SPW3</accession>
<protein>
    <submittedName>
        <fullName evidence="1">Uncharacterized protein</fullName>
    </submittedName>
</protein>
<reference evidence="1 2" key="1">
    <citation type="journal article" date="2021" name="Int. J. Syst. Evol. Microbiol.">
        <title>Characterization of a novel transitional group Rickettsia species (Rickettsia tillamookensis sp. nov.) from the western black-legged tick, Ixodes pacificus.</title>
        <authorList>
            <person name="Gauthier D.T."/>
            <person name="Karpathy S.E."/>
            <person name="Grizzard S.L."/>
            <person name="Batra D."/>
            <person name="Rowe L.A."/>
            <person name="Paddock C.D."/>
        </authorList>
    </citation>
    <scope>NUCLEOTIDE SEQUENCE [LARGE SCALE GENOMIC DNA]</scope>
    <source>
        <strain evidence="1 2">Tillamook 23</strain>
    </source>
</reference>
<keyword evidence="2" id="KW-1185">Reference proteome</keyword>
<evidence type="ECO:0000313" key="2">
    <source>
        <dbReference type="Proteomes" id="UP000595296"/>
    </source>
</evidence>
<organism evidence="1 2">
    <name type="scientific">Rickettsia tillamookensis</name>
    <dbReference type="NCBI Taxonomy" id="2761623"/>
    <lineage>
        <taxon>Bacteria</taxon>
        <taxon>Pseudomonadati</taxon>
        <taxon>Pseudomonadota</taxon>
        <taxon>Alphaproteobacteria</taxon>
        <taxon>Rickettsiales</taxon>
        <taxon>Rickettsiaceae</taxon>
        <taxon>Rickettsieae</taxon>
        <taxon>Rickettsia</taxon>
        <taxon>spotted fever group</taxon>
    </lineage>
</organism>
<dbReference type="EMBL" id="CP060138">
    <property type="protein sequence ID" value="QQV74518.1"/>
    <property type="molecule type" value="Genomic_DNA"/>
</dbReference>
<evidence type="ECO:0000313" key="1">
    <source>
        <dbReference type="EMBL" id="QQV74518.1"/>
    </source>
</evidence>
<dbReference type="SUPFAM" id="SSF48452">
    <property type="entry name" value="TPR-like"/>
    <property type="match status" value="1"/>
</dbReference>
<dbReference type="InterPro" id="IPR011990">
    <property type="entry name" value="TPR-like_helical_dom_sf"/>
</dbReference>
<dbReference type="Gene3D" id="1.25.40.10">
    <property type="entry name" value="Tetratricopeptide repeat domain"/>
    <property type="match status" value="1"/>
</dbReference>
<gene>
    <name evidence="1" type="ORF">H6P87_00052</name>
</gene>